<gene>
    <name evidence="2" type="ORF">A3F08_01330</name>
</gene>
<sequence>MSKKKKFKKFFKAQILSEMNKVTIEEQKRDDVIDTELKLVPETSRHINESENTLVKKDLQKVIIVFLFIVLVLAALAVLNNKSIFLTQLSQVLIKILHLN</sequence>
<evidence type="ECO:0000313" key="2">
    <source>
        <dbReference type="EMBL" id="OGD66069.1"/>
    </source>
</evidence>
<dbReference type="EMBL" id="MEZV01000046">
    <property type="protein sequence ID" value="OGD66069.1"/>
    <property type="molecule type" value="Genomic_DNA"/>
</dbReference>
<comment type="caution">
    <text evidence="2">The sequence shown here is derived from an EMBL/GenBank/DDBJ whole genome shotgun (WGS) entry which is preliminary data.</text>
</comment>
<reference evidence="2 3" key="1">
    <citation type="journal article" date="2016" name="Nat. Commun.">
        <title>Thousands of microbial genomes shed light on interconnected biogeochemical processes in an aquifer system.</title>
        <authorList>
            <person name="Anantharaman K."/>
            <person name="Brown C.T."/>
            <person name="Hug L.A."/>
            <person name="Sharon I."/>
            <person name="Castelle C.J."/>
            <person name="Probst A.J."/>
            <person name="Thomas B.C."/>
            <person name="Singh A."/>
            <person name="Wilkins M.J."/>
            <person name="Karaoz U."/>
            <person name="Brodie E.L."/>
            <person name="Williams K.H."/>
            <person name="Hubbard S.S."/>
            <person name="Banfield J.F."/>
        </authorList>
    </citation>
    <scope>NUCLEOTIDE SEQUENCE [LARGE SCALE GENOMIC DNA]</scope>
</reference>
<keyword evidence="1" id="KW-1133">Transmembrane helix</keyword>
<keyword evidence="1" id="KW-0472">Membrane</keyword>
<name>A0A1F5EF71_9BACT</name>
<evidence type="ECO:0000313" key="3">
    <source>
        <dbReference type="Proteomes" id="UP000176451"/>
    </source>
</evidence>
<accession>A0A1F5EF71</accession>
<keyword evidence="1" id="KW-0812">Transmembrane</keyword>
<organism evidence="2 3">
    <name type="scientific">Candidatus Berkelbacteria bacterium RIFCSPHIGHO2_12_FULL_36_9</name>
    <dbReference type="NCBI Taxonomy" id="1797469"/>
    <lineage>
        <taxon>Bacteria</taxon>
        <taxon>Candidatus Berkelbacteria</taxon>
    </lineage>
</organism>
<dbReference type="Proteomes" id="UP000176451">
    <property type="component" value="Unassembled WGS sequence"/>
</dbReference>
<dbReference type="AlphaFoldDB" id="A0A1F5EF71"/>
<protein>
    <submittedName>
        <fullName evidence="2">Uncharacterized protein</fullName>
    </submittedName>
</protein>
<proteinExistence type="predicted"/>
<feature type="transmembrane region" description="Helical" evidence="1">
    <location>
        <begin position="62"/>
        <end position="79"/>
    </location>
</feature>
<evidence type="ECO:0000256" key="1">
    <source>
        <dbReference type="SAM" id="Phobius"/>
    </source>
</evidence>